<dbReference type="NCBIfam" id="TIGR04416">
    <property type="entry name" value="group_II_RT_mat"/>
    <property type="match status" value="1"/>
</dbReference>
<proteinExistence type="inferred from homology"/>
<dbReference type="InterPro" id="IPR030931">
    <property type="entry name" value="Group_II_RT_mat"/>
</dbReference>
<keyword evidence="4" id="KW-0695">RNA-directed DNA polymerase</keyword>
<evidence type="ECO:0000256" key="1">
    <source>
        <dbReference type="ARBA" id="ARBA00034120"/>
    </source>
</evidence>
<organism evidence="4 5">
    <name type="scientific">Rhizobium leguminosarum</name>
    <dbReference type="NCBI Taxonomy" id="384"/>
    <lineage>
        <taxon>Bacteria</taxon>
        <taxon>Pseudomonadati</taxon>
        <taxon>Pseudomonadota</taxon>
        <taxon>Alphaproteobacteria</taxon>
        <taxon>Hyphomicrobiales</taxon>
        <taxon>Rhizobiaceae</taxon>
        <taxon>Rhizobium/Agrobacterium group</taxon>
        <taxon>Rhizobium</taxon>
    </lineage>
</organism>
<feature type="domain" description="Reverse transcriptase" evidence="3">
    <location>
        <begin position="94"/>
        <end position="321"/>
    </location>
</feature>
<comment type="similarity">
    <text evidence="1">Belongs to the bacterial reverse transcriptase family.</text>
</comment>
<evidence type="ECO:0000256" key="2">
    <source>
        <dbReference type="SAM" id="MobiDB-lite"/>
    </source>
</evidence>
<evidence type="ECO:0000313" key="4">
    <source>
        <dbReference type="EMBL" id="API54617.1"/>
    </source>
</evidence>
<sequence length="468" mass="52669">MVRTGAEDGVEMLRAHAESSGRKSQGQVLGASDTTAGSSSSRPEANERLMETILGRENMMAAYRRVVANKGAPGIDKMTVDQLKPYLAEHWPRIREELLAGRYRPAPVRGVEIPKPGGKGIRQLGIPTVLDRLIQQAMHQVLMPIFDPDFSASSYGFRPGRSAHDAVLAARSHVAGGRRFVVDLDLEKFFDRVNHDVLMARVARKVKDKQVLRLIRRYLQAGLMTGGIATARNEGTPQGGPLSPLLSNVLLDDLDKELEKRGHAFCRYADDCNVYVRSRRAGERVMASLTRFLAERLKLTVNGAKSAVDRPWKRTFLGYTMTAHKAPRLLIAAPSVERLRDKLKNKLRAGRGRALATTVKDLAPILRGWMAYFRLTEGKGVLEDLDGWLRRRLRCILWRQWKRPATRATRLRQRGLEDQRASESAYNGRGPWWNAGASHMNDAFRKAFFDRLGLISLQQQLRRLTYAS</sequence>
<dbReference type="PANTHER" id="PTHR34047:SF8">
    <property type="entry name" value="PROTEIN YKFC"/>
    <property type="match status" value="1"/>
</dbReference>
<evidence type="ECO:0000259" key="3">
    <source>
        <dbReference type="PROSITE" id="PS50878"/>
    </source>
</evidence>
<dbReference type="Proteomes" id="UP000183050">
    <property type="component" value="Chromosome"/>
</dbReference>
<protein>
    <submittedName>
        <fullName evidence="4">Group II intron reverse transcriptase/maturase</fullName>
    </submittedName>
</protein>
<dbReference type="PROSITE" id="PS50878">
    <property type="entry name" value="RT_POL"/>
    <property type="match status" value="1"/>
</dbReference>
<dbReference type="PANTHER" id="PTHR34047">
    <property type="entry name" value="NUCLEAR INTRON MATURASE 1, MITOCHONDRIAL-RELATED"/>
    <property type="match status" value="1"/>
</dbReference>
<dbReference type="Pfam" id="PF00078">
    <property type="entry name" value="RVT_1"/>
    <property type="match status" value="1"/>
</dbReference>
<evidence type="ECO:0000313" key="5">
    <source>
        <dbReference type="Proteomes" id="UP000183050"/>
    </source>
</evidence>
<dbReference type="InterPro" id="IPR051083">
    <property type="entry name" value="GrpII_Intron_Splice-Mob/Def"/>
</dbReference>
<dbReference type="InterPro" id="IPR043502">
    <property type="entry name" value="DNA/RNA_pol_sf"/>
</dbReference>
<feature type="region of interest" description="Disordered" evidence="2">
    <location>
        <begin position="15"/>
        <end position="46"/>
    </location>
</feature>
<dbReference type="SUPFAM" id="SSF56672">
    <property type="entry name" value="DNA/RNA polymerases"/>
    <property type="match status" value="1"/>
</dbReference>
<reference evidence="4 5" key="1">
    <citation type="submission" date="2016-11" db="EMBL/GenBank/DDBJ databases">
        <title>Rhizobium leguminosarum bv. viciae strain Vaf12 isolated from Vavilovia formosa root nodules from Russia, Dagestan.</title>
        <authorList>
            <person name="Kimeklis A."/>
        </authorList>
    </citation>
    <scope>NUCLEOTIDE SEQUENCE [LARGE SCALE GENOMIC DNA]</scope>
    <source>
        <strain evidence="4 5">Vaf-108</strain>
    </source>
</reference>
<dbReference type="EMBL" id="CP018228">
    <property type="protein sequence ID" value="API54617.1"/>
    <property type="molecule type" value="Genomic_DNA"/>
</dbReference>
<dbReference type="AlphaFoldDB" id="A0A1L3ZG79"/>
<gene>
    <name evidence="4" type="ORF">BMW22_03945</name>
</gene>
<keyword evidence="4" id="KW-0808">Transferase</keyword>
<keyword evidence="4" id="KW-0548">Nucleotidyltransferase</keyword>
<dbReference type="InterPro" id="IPR000477">
    <property type="entry name" value="RT_dom"/>
</dbReference>
<dbReference type="Pfam" id="PF08388">
    <property type="entry name" value="GIIM"/>
    <property type="match status" value="1"/>
</dbReference>
<dbReference type="GO" id="GO:0003964">
    <property type="term" value="F:RNA-directed DNA polymerase activity"/>
    <property type="evidence" value="ECO:0007669"/>
    <property type="project" value="UniProtKB-KW"/>
</dbReference>
<accession>A0A1L3ZG79</accession>
<dbReference type="InterPro" id="IPR013597">
    <property type="entry name" value="Mat_intron_G2"/>
</dbReference>
<name>A0A1L3ZG79_RHILE</name>
<feature type="compositionally biased region" description="Low complexity" evidence="2">
    <location>
        <begin position="30"/>
        <end position="41"/>
    </location>
</feature>
<dbReference type="CDD" id="cd01651">
    <property type="entry name" value="RT_G2_intron"/>
    <property type="match status" value="1"/>
</dbReference>